<evidence type="ECO:0000256" key="1">
    <source>
        <dbReference type="SAM" id="MobiDB-lite"/>
    </source>
</evidence>
<accession>Q5QNC7</accession>
<proteinExistence type="predicted"/>
<evidence type="ECO:0000313" key="2">
    <source>
        <dbReference type="EMBL" id="BAD73087.1"/>
    </source>
</evidence>
<protein>
    <submittedName>
        <fullName evidence="2">Uncharacterized protein</fullName>
    </submittedName>
</protein>
<feature type="region of interest" description="Disordered" evidence="1">
    <location>
        <begin position="1"/>
        <end position="26"/>
    </location>
</feature>
<gene>
    <name evidence="2" type="primary">P0504D03.34</name>
</gene>
<reference evidence="2" key="1">
    <citation type="journal article" date="2002" name="Nature">
        <title>The genome sequence and structure of rice chromosome 1.</title>
        <authorList>
            <person name="Sasaki T."/>
            <person name="Matsumoto T."/>
            <person name="Yamamoto K."/>
            <person name="Sakata K."/>
            <person name="Baba T."/>
            <person name="Katayose Y."/>
            <person name="Wu J."/>
            <person name="Niimura Y."/>
            <person name="Cheng Z."/>
            <person name="Nagamura Y."/>
            <person name="Antonio B.A."/>
            <person name="Kanamori H."/>
            <person name="Hosokawa S."/>
            <person name="Masukawa M."/>
            <person name="Arikawa K."/>
            <person name="Chiden Y."/>
            <person name="Hayashi M."/>
            <person name="Okamoto M."/>
            <person name="Ando T."/>
            <person name="Aoki H."/>
            <person name="Arita K."/>
            <person name="Hamada M."/>
            <person name="Harada C."/>
            <person name="Hijishita S."/>
            <person name="Honda M."/>
            <person name="Ichikawa Y."/>
            <person name="Idonuma A."/>
            <person name="Iijima M."/>
            <person name="Ikeda M."/>
            <person name="Ikeno M."/>
            <person name="Itoh S."/>
            <person name="Itoh T."/>
            <person name="Itoh Y."/>
            <person name="Itoh Y."/>
            <person name="Iwabuchi A."/>
            <person name="Kamiya K."/>
            <person name="Karasawa W."/>
            <person name="Katagiri S."/>
            <person name="Kikuta A."/>
            <person name="Kobayashi N."/>
            <person name="Kono I."/>
            <person name="Machita K."/>
            <person name="Maehara T."/>
            <person name="Mizuno H."/>
            <person name="Mizubayashi T."/>
            <person name="Mukai Y."/>
            <person name="Nagasaki H."/>
            <person name="Nakashima M."/>
            <person name="Nakama Y."/>
            <person name="Nakamichi Y."/>
            <person name="Nakamura M."/>
            <person name="Namiki N."/>
            <person name="Negishi M."/>
            <person name="Ohta I."/>
            <person name="Ono N."/>
            <person name="Saji S."/>
            <person name="Sakai K."/>
            <person name="Shibata M."/>
            <person name="Shimokawa T."/>
            <person name="Shomura A."/>
            <person name="Song J."/>
            <person name="Takazaki Y."/>
            <person name="Terasawa K."/>
            <person name="Tsuji K."/>
            <person name="Waki K."/>
            <person name="Yamagata H."/>
            <person name="Yamane H."/>
            <person name="Yoshiki S."/>
            <person name="Yoshihara R."/>
            <person name="Yukawa K."/>
            <person name="Zhong H."/>
            <person name="Iwama H."/>
            <person name="Endo T."/>
            <person name="Ito H."/>
            <person name="Hahn J.H."/>
            <person name="Kim H.I."/>
            <person name="Eun M.Y."/>
            <person name="Yano M."/>
            <person name="Jiang J."/>
            <person name="Gojobori T."/>
        </authorList>
    </citation>
    <scope>NUCLEOTIDE SEQUENCE [LARGE SCALE GENOMIC DNA]</scope>
</reference>
<name>Q5QNC7_ORYSJ</name>
<organism evidence="2">
    <name type="scientific">Oryza sativa subsp. japonica</name>
    <name type="common">Rice</name>
    <dbReference type="NCBI Taxonomy" id="39947"/>
    <lineage>
        <taxon>Eukaryota</taxon>
        <taxon>Viridiplantae</taxon>
        <taxon>Streptophyta</taxon>
        <taxon>Embryophyta</taxon>
        <taxon>Tracheophyta</taxon>
        <taxon>Spermatophyta</taxon>
        <taxon>Magnoliopsida</taxon>
        <taxon>Liliopsida</taxon>
        <taxon>Poales</taxon>
        <taxon>Poaceae</taxon>
        <taxon>BOP clade</taxon>
        <taxon>Oryzoideae</taxon>
        <taxon>Oryzeae</taxon>
        <taxon>Oryzinae</taxon>
        <taxon>Oryza</taxon>
        <taxon>Oryza sativa</taxon>
    </lineage>
</organism>
<dbReference type="AlphaFoldDB" id="Q5QNC7"/>
<dbReference type="EMBL" id="AP002970">
    <property type="protein sequence ID" value="BAD73087.1"/>
    <property type="molecule type" value="Genomic_DNA"/>
</dbReference>
<dbReference type="Proteomes" id="UP000817658">
    <property type="component" value="Chromosome 1"/>
</dbReference>
<sequence>MNVPRTQKWHDQLGQNSQVCREEKSRRLPAENGLDWTSPWFGRTRGFGRTLICSVGCRVWRGRPGLLPNDG</sequence>